<dbReference type="Proteomes" id="UP001446871">
    <property type="component" value="Unassembled WGS sequence"/>
</dbReference>
<keyword evidence="5" id="KW-0418">Kinase</keyword>
<evidence type="ECO:0000256" key="5">
    <source>
        <dbReference type="ARBA" id="ARBA00022777"/>
    </source>
</evidence>
<keyword evidence="6" id="KW-0067">ATP-binding</keyword>
<sequence>MANIQLSNLNLGDPTVTVLAVGPIDLARWFKVIVNERHIVYVEVDDGALPRGWQDMGAAGNPMVTLPPFPPQYVGQSNYMGLSLAHTATGRRTVWVLKQPFQFFKNHIEVWHNLSFDYASIRRIRRIDNGYQGRLHDRSWLVQIPDVGQIYSSKLQQEVTLHQQAAAGAPGVVPAFLALVTEPWRGVVGFLMEYIEDAVTLNKVPDKRVYNRMVRNAVERLHNEALIAHQDLHDENILVKRDGSRLVLIDFEQALDLRRPGLDFETSVRSDNMAWQMFSKR</sequence>
<accession>A0ABR1U4I0</accession>
<keyword evidence="11" id="KW-1185">Reference proteome</keyword>
<comment type="catalytic activity">
    <reaction evidence="7">
        <text>L-threonyl-[protein] + ATP = O-phospho-L-threonyl-[protein] + ADP + H(+)</text>
        <dbReference type="Rhea" id="RHEA:46608"/>
        <dbReference type="Rhea" id="RHEA-COMP:11060"/>
        <dbReference type="Rhea" id="RHEA-COMP:11605"/>
        <dbReference type="ChEBI" id="CHEBI:15378"/>
        <dbReference type="ChEBI" id="CHEBI:30013"/>
        <dbReference type="ChEBI" id="CHEBI:30616"/>
        <dbReference type="ChEBI" id="CHEBI:61977"/>
        <dbReference type="ChEBI" id="CHEBI:456216"/>
        <dbReference type="EC" id="2.7.11.1"/>
    </reaction>
</comment>
<reference evidence="10 11" key="1">
    <citation type="submission" date="2023-01" db="EMBL/GenBank/DDBJ databases">
        <title>Analysis of 21 Apiospora genomes using comparative genomics revels a genus with tremendous synthesis potential of carbohydrate active enzymes and secondary metabolites.</title>
        <authorList>
            <person name="Sorensen T."/>
        </authorList>
    </citation>
    <scope>NUCLEOTIDE SEQUENCE [LARGE SCALE GENOMIC DNA]</scope>
    <source>
        <strain evidence="10 11">CBS 83171</strain>
    </source>
</reference>
<proteinExistence type="predicted"/>
<protein>
    <recommendedName>
        <fullName evidence="1">non-specific serine/threonine protein kinase</fullName>
        <ecNumber evidence="1">2.7.11.1</ecNumber>
    </recommendedName>
</protein>
<evidence type="ECO:0000259" key="9">
    <source>
        <dbReference type="PROSITE" id="PS50011"/>
    </source>
</evidence>
<dbReference type="InterPro" id="IPR000719">
    <property type="entry name" value="Prot_kinase_dom"/>
</dbReference>
<comment type="catalytic activity">
    <reaction evidence="8">
        <text>L-seryl-[protein] + ATP = O-phospho-L-seryl-[protein] + ADP + H(+)</text>
        <dbReference type="Rhea" id="RHEA:17989"/>
        <dbReference type="Rhea" id="RHEA-COMP:9863"/>
        <dbReference type="Rhea" id="RHEA-COMP:11604"/>
        <dbReference type="ChEBI" id="CHEBI:15378"/>
        <dbReference type="ChEBI" id="CHEBI:29999"/>
        <dbReference type="ChEBI" id="CHEBI:30616"/>
        <dbReference type="ChEBI" id="CHEBI:83421"/>
        <dbReference type="ChEBI" id="CHEBI:456216"/>
        <dbReference type="EC" id="2.7.11.1"/>
    </reaction>
</comment>
<evidence type="ECO:0000313" key="10">
    <source>
        <dbReference type="EMBL" id="KAK8053799.1"/>
    </source>
</evidence>
<dbReference type="Pfam" id="PF01163">
    <property type="entry name" value="RIO1"/>
    <property type="match status" value="1"/>
</dbReference>
<evidence type="ECO:0000256" key="1">
    <source>
        <dbReference type="ARBA" id="ARBA00012513"/>
    </source>
</evidence>
<dbReference type="InterPro" id="IPR018934">
    <property type="entry name" value="RIO_dom"/>
</dbReference>
<keyword evidence="2" id="KW-0723">Serine/threonine-protein kinase</keyword>
<dbReference type="EMBL" id="JAQQWM010000008">
    <property type="protein sequence ID" value="KAK8053799.1"/>
    <property type="molecule type" value="Genomic_DNA"/>
</dbReference>
<evidence type="ECO:0000256" key="8">
    <source>
        <dbReference type="ARBA" id="ARBA00048679"/>
    </source>
</evidence>
<evidence type="ECO:0000256" key="3">
    <source>
        <dbReference type="ARBA" id="ARBA00022679"/>
    </source>
</evidence>
<feature type="domain" description="Protein kinase" evidence="9">
    <location>
        <begin position="68"/>
        <end position="281"/>
    </location>
</feature>
<evidence type="ECO:0000256" key="6">
    <source>
        <dbReference type="ARBA" id="ARBA00022840"/>
    </source>
</evidence>
<evidence type="ECO:0000256" key="2">
    <source>
        <dbReference type="ARBA" id="ARBA00022527"/>
    </source>
</evidence>
<dbReference type="EC" id="2.7.11.1" evidence="1"/>
<dbReference type="SUPFAM" id="SSF56112">
    <property type="entry name" value="Protein kinase-like (PK-like)"/>
    <property type="match status" value="1"/>
</dbReference>
<gene>
    <name evidence="10" type="ORF">PG996_013100</name>
</gene>
<evidence type="ECO:0000256" key="7">
    <source>
        <dbReference type="ARBA" id="ARBA00047899"/>
    </source>
</evidence>
<keyword evidence="4" id="KW-0547">Nucleotide-binding</keyword>
<evidence type="ECO:0000256" key="4">
    <source>
        <dbReference type="ARBA" id="ARBA00022741"/>
    </source>
</evidence>
<keyword evidence="3" id="KW-0808">Transferase</keyword>
<dbReference type="InterPro" id="IPR011009">
    <property type="entry name" value="Kinase-like_dom_sf"/>
</dbReference>
<comment type="caution">
    <text evidence="10">The sequence shown here is derived from an EMBL/GenBank/DDBJ whole genome shotgun (WGS) entry which is preliminary data.</text>
</comment>
<dbReference type="PROSITE" id="PS50011">
    <property type="entry name" value="PROTEIN_KINASE_DOM"/>
    <property type="match status" value="1"/>
</dbReference>
<name>A0ABR1U4I0_9PEZI</name>
<organism evidence="10 11">
    <name type="scientific">Apiospora saccharicola</name>
    <dbReference type="NCBI Taxonomy" id="335842"/>
    <lineage>
        <taxon>Eukaryota</taxon>
        <taxon>Fungi</taxon>
        <taxon>Dikarya</taxon>
        <taxon>Ascomycota</taxon>
        <taxon>Pezizomycotina</taxon>
        <taxon>Sordariomycetes</taxon>
        <taxon>Xylariomycetidae</taxon>
        <taxon>Amphisphaeriales</taxon>
        <taxon>Apiosporaceae</taxon>
        <taxon>Apiospora</taxon>
    </lineage>
</organism>
<evidence type="ECO:0000313" key="11">
    <source>
        <dbReference type="Proteomes" id="UP001446871"/>
    </source>
</evidence>
<dbReference type="Gene3D" id="1.10.510.10">
    <property type="entry name" value="Transferase(Phosphotransferase) domain 1"/>
    <property type="match status" value="1"/>
</dbReference>